<organism evidence="2 3">
    <name type="scientific">Vulgatibacter incomptus</name>
    <dbReference type="NCBI Taxonomy" id="1391653"/>
    <lineage>
        <taxon>Bacteria</taxon>
        <taxon>Pseudomonadati</taxon>
        <taxon>Myxococcota</taxon>
        <taxon>Myxococcia</taxon>
        <taxon>Myxococcales</taxon>
        <taxon>Cystobacterineae</taxon>
        <taxon>Vulgatibacteraceae</taxon>
        <taxon>Vulgatibacter</taxon>
    </lineage>
</organism>
<dbReference type="Pfam" id="PF08818">
    <property type="entry name" value="DUF1801"/>
    <property type="match status" value="1"/>
</dbReference>
<evidence type="ECO:0000313" key="2">
    <source>
        <dbReference type="EMBL" id="AKU92550.1"/>
    </source>
</evidence>
<sequence>MPPKEPKPRSKAKTKAGDGRTAPAVVAFLQGLEHPLKGELDRLRQLILGLDPAIHEEIKWNAPSFRTEDHFATFHLRAKDRLSLILHTGAKVKGAATTGVQVADPDRILDWLAKDRAVVTIRSAEELEAKRGALEALLRNWIRALPSRGES</sequence>
<protein>
    <recommendedName>
        <fullName evidence="1">YdhG-like domain-containing protein</fullName>
    </recommendedName>
</protein>
<dbReference type="Proteomes" id="UP000055590">
    <property type="component" value="Chromosome"/>
</dbReference>
<dbReference type="STRING" id="1391653.AKJ08_2937"/>
<accession>A0A0K1PGA6</accession>
<dbReference type="EMBL" id="CP012332">
    <property type="protein sequence ID" value="AKU92550.1"/>
    <property type="molecule type" value="Genomic_DNA"/>
</dbReference>
<dbReference type="InterPro" id="IPR014922">
    <property type="entry name" value="YdhG-like"/>
</dbReference>
<evidence type="ECO:0000259" key="1">
    <source>
        <dbReference type="Pfam" id="PF08818"/>
    </source>
</evidence>
<feature type="domain" description="YdhG-like" evidence="1">
    <location>
        <begin position="38"/>
        <end position="142"/>
    </location>
</feature>
<name>A0A0K1PGA6_9BACT</name>
<dbReference type="PATRIC" id="fig|1391653.3.peg.3061"/>
<dbReference type="AlphaFoldDB" id="A0A0K1PGA6"/>
<dbReference type="SUPFAM" id="SSF159888">
    <property type="entry name" value="YdhG-like"/>
    <property type="match status" value="1"/>
</dbReference>
<proteinExistence type="predicted"/>
<gene>
    <name evidence="2" type="ORF">AKJ08_2937</name>
</gene>
<keyword evidence="3" id="KW-1185">Reference proteome</keyword>
<dbReference type="KEGG" id="vin:AKJ08_2937"/>
<evidence type="ECO:0000313" key="3">
    <source>
        <dbReference type="Proteomes" id="UP000055590"/>
    </source>
</evidence>
<reference evidence="2 3" key="1">
    <citation type="submission" date="2015-08" db="EMBL/GenBank/DDBJ databases">
        <authorList>
            <person name="Babu N.S."/>
            <person name="Beckwith C.J."/>
            <person name="Beseler K.G."/>
            <person name="Brison A."/>
            <person name="Carone J.V."/>
            <person name="Caskin T.P."/>
            <person name="Diamond M."/>
            <person name="Durham M.E."/>
            <person name="Foxe J.M."/>
            <person name="Go M."/>
            <person name="Henderson B.A."/>
            <person name="Jones I.B."/>
            <person name="McGettigan J.A."/>
            <person name="Micheletti S.J."/>
            <person name="Nasrallah M.E."/>
            <person name="Ortiz D."/>
            <person name="Piller C.R."/>
            <person name="Privatt S.R."/>
            <person name="Schneider S.L."/>
            <person name="Sharp S."/>
            <person name="Smith T.C."/>
            <person name="Stanton J.D."/>
            <person name="Ullery H.E."/>
            <person name="Wilson R.J."/>
            <person name="Serrano M.G."/>
            <person name="Buck G."/>
            <person name="Lee V."/>
            <person name="Wang Y."/>
            <person name="Carvalho R."/>
            <person name="Voegtly L."/>
            <person name="Shi R."/>
            <person name="Duckworth R."/>
            <person name="Johnson A."/>
            <person name="Loviza R."/>
            <person name="Walstead R."/>
            <person name="Shah Z."/>
            <person name="Kiflezghi M."/>
            <person name="Wade K."/>
            <person name="Ball S.L."/>
            <person name="Bradley K.W."/>
            <person name="Asai D.J."/>
            <person name="Bowman C.A."/>
            <person name="Russell D.A."/>
            <person name="Pope W.H."/>
            <person name="Jacobs-Sera D."/>
            <person name="Hendrix R.W."/>
            <person name="Hatfull G.F."/>
        </authorList>
    </citation>
    <scope>NUCLEOTIDE SEQUENCE [LARGE SCALE GENOMIC DNA]</scope>
    <source>
        <strain evidence="2 3">DSM 27710</strain>
    </source>
</reference>
<dbReference type="RefSeq" id="WP_082343203.1">
    <property type="nucleotide sequence ID" value="NZ_CP012332.1"/>
</dbReference>
<dbReference type="OrthoDB" id="9811812at2"/>